<protein>
    <submittedName>
        <fullName evidence="1">Uncharacterized protein</fullName>
    </submittedName>
</protein>
<dbReference type="HOGENOM" id="CLU_2914982_0_0_7"/>
<reference evidence="1 2" key="1">
    <citation type="submission" date="2008-10" db="EMBL/GenBank/DDBJ databases">
        <title>Draft genome sequence of Desulvovibrio piger (ATCC 29098).</title>
        <authorList>
            <person name="Sudarsanam P."/>
            <person name="Ley R."/>
            <person name="Guruge J."/>
            <person name="Turnbaugh P.J."/>
            <person name="Mahowald M."/>
            <person name="Liep D."/>
            <person name="Gordon J."/>
        </authorList>
    </citation>
    <scope>NUCLEOTIDE SEQUENCE [LARGE SCALE GENOMIC DNA]</scope>
    <source>
        <strain evidence="1 2">ATCC 29098</strain>
    </source>
</reference>
<proteinExistence type="predicted"/>
<evidence type="ECO:0000313" key="2">
    <source>
        <dbReference type="Proteomes" id="UP000003676"/>
    </source>
</evidence>
<evidence type="ECO:0000313" key="1">
    <source>
        <dbReference type="EMBL" id="EEB34805.1"/>
    </source>
</evidence>
<name>B6WQF0_9BACT</name>
<organism evidence="1 2">
    <name type="scientific">Desulfovibrio piger ATCC 29098</name>
    <dbReference type="NCBI Taxonomy" id="411464"/>
    <lineage>
        <taxon>Bacteria</taxon>
        <taxon>Pseudomonadati</taxon>
        <taxon>Thermodesulfobacteriota</taxon>
        <taxon>Desulfovibrionia</taxon>
        <taxon>Desulfovibrionales</taxon>
        <taxon>Desulfovibrionaceae</taxon>
        <taxon>Desulfovibrio</taxon>
    </lineage>
</organism>
<dbReference type="Proteomes" id="UP000003676">
    <property type="component" value="Unassembled WGS sequence"/>
</dbReference>
<sequence>MHVKKPVLGDRLFLSLSAPGEARRTTSKPPDDFQHVVPSFTRGGTTFLRKYNFFEELRFPY</sequence>
<gene>
    <name evidence="1" type="ORF">DESPIG_00270</name>
</gene>
<reference evidence="1 2" key="2">
    <citation type="submission" date="2008-10" db="EMBL/GenBank/DDBJ databases">
        <authorList>
            <person name="Fulton L."/>
            <person name="Clifton S."/>
            <person name="Fulton B."/>
            <person name="Xu J."/>
            <person name="Minx P."/>
            <person name="Pepin K.H."/>
            <person name="Johnson M."/>
            <person name="Bhonagiri V."/>
            <person name="Nash W.E."/>
            <person name="Mardis E.R."/>
            <person name="Wilson R.K."/>
        </authorList>
    </citation>
    <scope>NUCLEOTIDE SEQUENCE [LARGE SCALE GENOMIC DNA]</scope>
    <source>
        <strain evidence="1 2">ATCC 29098</strain>
    </source>
</reference>
<comment type="caution">
    <text evidence="1">The sequence shown here is derived from an EMBL/GenBank/DDBJ whole genome shotgun (WGS) entry which is preliminary data.</text>
</comment>
<dbReference type="AlphaFoldDB" id="B6WQF0"/>
<dbReference type="EMBL" id="ABXU01000011">
    <property type="protein sequence ID" value="EEB34805.1"/>
    <property type="molecule type" value="Genomic_DNA"/>
</dbReference>
<accession>B6WQF0</accession>